<evidence type="ECO:0000256" key="5">
    <source>
        <dbReference type="ARBA" id="ARBA00022723"/>
    </source>
</evidence>
<dbReference type="SUPFAM" id="SSF158682">
    <property type="entry name" value="TerB-like"/>
    <property type="match status" value="1"/>
</dbReference>
<comment type="caution">
    <text evidence="13">The sequence shown here is derived from an EMBL/GenBank/DDBJ whole genome shotgun (WGS) entry which is preliminary data.</text>
</comment>
<keyword evidence="4 11" id="KW-0812">Transmembrane</keyword>
<sequence length="639" mass="72211">MDFFHHQDQARKQTRLLLFYFILAIVAIVVILNFSFFLLLSQFIFIESFQVWLYHPIIIWLNIALIGIMLGATGWRMYQLAQDVDALAYLLGAIEIPPDALRPEERRLLNVVEEISIASGIPVPSVYLLDHEYGINAFVSGYRATETILVVTRGLLEKLNREELQGVIGHEFSHILNGDTRLNLHLVGLLSGILVIGQLGFFLFTNGTYQHRREHFQQLTGGEYLKNLQVSPLMLPPALILITMGYLGLFIGRIIKAAISQQREFLADASAVQFIRNRQGLINALLKIKNDKIGAKLFNFHTEAISHMCFAQSLVTHFSKITATHPPLEARVIRLDLTYKYRFKWQKQKEKQQAIIDPRTVPPFPEAAYLQNNQFNAQAARHLTAQIGKPTPEHLHYAAELYQRLPDELLAQARHKETAQQLIYALLCQGKISDRKKKQQVLQDKTNANTLEAVIKLMPLIQSFGIEGRLPLIDLAIPALKRLSYPERKYFLEIIDAVIKADGRFSLFEFVLATIIHQHLPVLSAPRIKPLSTLEPVLTEAIIFLALLAHVGGGETAYQAGLSILTSQTISPPHLAHYSARQLQTALRRLQALNPLLKKQVVTAYATCVLSDGQVRPREMEVLRAITEALDCPMPPLLL</sequence>
<name>A0A251X8J6_9GAMM</name>
<keyword evidence="6" id="KW-0378">Hydrolase</keyword>
<dbReference type="PANTHER" id="PTHR43221">
    <property type="entry name" value="PROTEASE HTPX"/>
    <property type="match status" value="1"/>
</dbReference>
<keyword evidence="8 11" id="KW-1133">Transmembrane helix</keyword>
<reference evidence="13 14" key="1">
    <citation type="submission" date="2016-12" db="EMBL/GenBank/DDBJ databases">
        <title>Thioflexothrix psekupsii D3 genome sequencing and assembly.</title>
        <authorList>
            <person name="Fomenkov A."/>
            <person name="Vincze T."/>
            <person name="Grabovich M."/>
            <person name="Anton B.P."/>
            <person name="Dubinina G."/>
            <person name="Orlova M."/>
            <person name="Belousova E."/>
            <person name="Roberts R.J."/>
        </authorList>
    </citation>
    <scope>NUCLEOTIDE SEQUENCE [LARGE SCALE GENOMIC DNA]</scope>
    <source>
        <strain evidence="13">D3</strain>
    </source>
</reference>
<dbReference type="CDD" id="cd07340">
    <property type="entry name" value="M48B_Htpx_like"/>
    <property type="match status" value="1"/>
</dbReference>
<dbReference type="InterPro" id="IPR029024">
    <property type="entry name" value="TerB-like"/>
</dbReference>
<dbReference type="Gene3D" id="3.30.2010.10">
    <property type="entry name" value="Metalloproteases ('zincins'), catalytic domain"/>
    <property type="match status" value="1"/>
</dbReference>
<accession>A0A251X8J6</accession>
<dbReference type="RefSeq" id="WP_086488167.1">
    <property type="nucleotide sequence ID" value="NZ_MSLT01000012.1"/>
</dbReference>
<evidence type="ECO:0000256" key="11">
    <source>
        <dbReference type="SAM" id="Phobius"/>
    </source>
</evidence>
<evidence type="ECO:0000256" key="6">
    <source>
        <dbReference type="ARBA" id="ARBA00022801"/>
    </source>
</evidence>
<feature type="transmembrane region" description="Helical" evidence="11">
    <location>
        <begin position="234"/>
        <end position="255"/>
    </location>
</feature>
<keyword evidence="5" id="KW-0479">Metal-binding</keyword>
<feature type="transmembrane region" description="Helical" evidence="11">
    <location>
        <begin position="17"/>
        <end position="46"/>
    </location>
</feature>
<protein>
    <recommendedName>
        <fullName evidence="12">Peptidase M48 domain-containing protein</fullName>
    </recommendedName>
</protein>
<dbReference type="Proteomes" id="UP000194798">
    <property type="component" value="Unassembled WGS sequence"/>
</dbReference>
<proteinExistence type="predicted"/>
<dbReference type="GO" id="GO:0004222">
    <property type="term" value="F:metalloendopeptidase activity"/>
    <property type="evidence" value="ECO:0007669"/>
    <property type="project" value="InterPro"/>
</dbReference>
<feature type="domain" description="Peptidase M48" evidence="12">
    <location>
        <begin position="105"/>
        <end position="336"/>
    </location>
</feature>
<comment type="cofactor">
    <cofactor evidence="1">
        <name>Zn(2+)</name>
        <dbReference type="ChEBI" id="CHEBI:29105"/>
    </cofactor>
</comment>
<dbReference type="OrthoDB" id="15218at2"/>
<dbReference type="GO" id="GO:0006508">
    <property type="term" value="P:proteolysis"/>
    <property type="evidence" value="ECO:0007669"/>
    <property type="project" value="UniProtKB-KW"/>
</dbReference>
<evidence type="ECO:0000256" key="9">
    <source>
        <dbReference type="ARBA" id="ARBA00023049"/>
    </source>
</evidence>
<keyword evidence="3" id="KW-0645">Protease</keyword>
<dbReference type="GO" id="GO:0046872">
    <property type="term" value="F:metal ion binding"/>
    <property type="evidence" value="ECO:0007669"/>
    <property type="project" value="UniProtKB-KW"/>
</dbReference>
<evidence type="ECO:0000256" key="2">
    <source>
        <dbReference type="ARBA" id="ARBA00022475"/>
    </source>
</evidence>
<dbReference type="AlphaFoldDB" id="A0A251X8J6"/>
<keyword evidence="10 11" id="KW-0472">Membrane</keyword>
<keyword evidence="9" id="KW-0482">Metalloprotease</keyword>
<dbReference type="PANTHER" id="PTHR43221:SF2">
    <property type="entry name" value="PROTEASE HTPX HOMOLOG"/>
    <property type="match status" value="1"/>
</dbReference>
<dbReference type="InterPro" id="IPR001915">
    <property type="entry name" value="Peptidase_M48"/>
</dbReference>
<evidence type="ECO:0000256" key="8">
    <source>
        <dbReference type="ARBA" id="ARBA00022989"/>
    </source>
</evidence>
<evidence type="ECO:0000256" key="7">
    <source>
        <dbReference type="ARBA" id="ARBA00022833"/>
    </source>
</evidence>
<keyword evidence="2" id="KW-1003">Cell membrane</keyword>
<feature type="transmembrane region" description="Helical" evidence="11">
    <location>
        <begin position="182"/>
        <end position="204"/>
    </location>
</feature>
<evidence type="ECO:0000256" key="10">
    <source>
        <dbReference type="ARBA" id="ARBA00023136"/>
    </source>
</evidence>
<dbReference type="InterPro" id="IPR050083">
    <property type="entry name" value="HtpX_protease"/>
</dbReference>
<evidence type="ECO:0000259" key="12">
    <source>
        <dbReference type="Pfam" id="PF01435"/>
    </source>
</evidence>
<keyword evidence="7" id="KW-0862">Zinc</keyword>
<gene>
    <name evidence="13" type="ORF">TPSD3_08730</name>
</gene>
<dbReference type="Pfam" id="PF01435">
    <property type="entry name" value="Peptidase_M48"/>
    <property type="match status" value="1"/>
</dbReference>
<evidence type="ECO:0000256" key="4">
    <source>
        <dbReference type="ARBA" id="ARBA00022692"/>
    </source>
</evidence>
<organism evidence="13 14">
    <name type="scientific">Thioflexithrix psekupsensis</name>
    <dbReference type="NCBI Taxonomy" id="1570016"/>
    <lineage>
        <taxon>Bacteria</taxon>
        <taxon>Pseudomonadati</taxon>
        <taxon>Pseudomonadota</taxon>
        <taxon>Gammaproteobacteria</taxon>
        <taxon>Thiotrichales</taxon>
        <taxon>Thioflexithrix</taxon>
    </lineage>
</organism>
<evidence type="ECO:0000313" key="14">
    <source>
        <dbReference type="Proteomes" id="UP000194798"/>
    </source>
</evidence>
<evidence type="ECO:0000256" key="3">
    <source>
        <dbReference type="ARBA" id="ARBA00022670"/>
    </source>
</evidence>
<keyword evidence="14" id="KW-1185">Reference proteome</keyword>
<evidence type="ECO:0000313" key="13">
    <source>
        <dbReference type="EMBL" id="OUD14388.1"/>
    </source>
</evidence>
<feature type="transmembrane region" description="Helical" evidence="11">
    <location>
        <begin position="52"/>
        <end position="72"/>
    </location>
</feature>
<evidence type="ECO:0000256" key="1">
    <source>
        <dbReference type="ARBA" id="ARBA00001947"/>
    </source>
</evidence>
<dbReference type="EMBL" id="MSLT01000012">
    <property type="protein sequence ID" value="OUD14388.1"/>
    <property type="molecule type" value="Genomic_DNA"/>
</dbReference>